<dbReference type="InterPro" id="IPR036640">
    <property type="entry name" value="ABC1_TM_sf"/>
</dbReference>
<evidence type="ECO:0000313" key="13">
    <source>
        <dbReference type="EMBL" id="PQP79823.1"/>
    </source>
</evidence>
<dbReference type="PANTHER" id="PTHR43394:SF1">
    <property type="entry name" value="ATP-BINDING CASSETTE SUB-FAMILY B MEMBER 10, MITOCHONDRIAL"/>
    <property type="match status" value="1"/>
</dbReference>
<evidence type="ECO:0000256" key="9">
    <source>
        <dbReference type="ARBA" id="ARBA00023136"/>
    </source>
</evidence>
<feature type="domain" description="ABC transmembrane type-1" evidence="12">
    <location>
        <begin position="16"/>
        <end position="296"/>
    </location>
</feature>
<keyword evidence="3" id="KW-0813">Transport</keyword>
<feature type="transmembrane region" description="Helical" evidence="10">
    <location>
        <begin position="155"/>
        <end position="172"/>
    </location>
</feature>
<keyword evidence="5 10" id="KW-0812">Transmembrane</keyword>
<evidence type="ECO:0000259" key="11">
    <source>
        <dbReference type="PROSITE" id="PS50893"/>
    </source>
</evidence>
<dbReference type="InterPro" id="IPR039421">
    <property type="entry name" value="Type_1_exporter"/>
</dbReference>
<dbReference type="AlphaFoldDB" id="A0A2S8NV16"/>
<feature type="transmembrane region" description="Helical" evidence="10">
    <location>
        <begin position="240"/>
        <end position="261"/>
    </location>
</feature>
<evidence type="ECO:0000256" key="4">
    <source>
        <dbReference type="ARBA" id="ARBA00022475"/>
    </source>
</evidence>
<dbReference type="InterPro" id="IPR003439">
    <property type="entry name" value="ABC_transporter-like_ATP-bd"/>
</dbReference>
<evidence type="ECO:0000256" key="8">
    <source>
        <dbReference type="ARBA" id="ARBA00022989"/>
    </source>
</evidence>
<keyword evidence="7 13" id="KW-0067">ATP-binding</keyword>
<dbReference type="GO" id="GO:0005524">
    <property type="term" value="F:ATP binding"/>
    <property type="evidence" value="ECO:0007669"/>
    <property type="project" value="UniProtKB-KW"/>
</dbReference>
<comment type="caution">
    <text evidence="13">The sequence shown here is derived from an EMBL/GenBank/DDBJ whole genome shotgun (WGS) entry which is preliminary data.</text>
</comment>
<protein>
    <submittedName>
        <fullName evidence="13">ABC transporter ATP-binding protein</fullName>
    </submittedName>
</protein>
<evidence type="ECO:0000313" key="14">
    <source>
        <dbReference type="Proteomes" id="UP000238672"/>
    </source>
</evidence>
<evidence type="ECO:0000256" key="10">
    <source>
        <dbReference type="SAM" id="Phobius"/>
    </source>
</evidence>
<dbReference type="GO" id="GO:0005886">
    <property type="term" value="C:plasma membrane"/>
    <property type="evidence" value="ECO:0007669"/>
    <property type="project" value="UniProtKB-SubCell"/>
</dbReference>
<dbReference type="Proteomes" id="UP000238672">
    <property type="component" value="Unassembled WGS sequence"/>
</dbReference>
<dbReference type="InterPro" id="IPR011527">
    <property type="entry name" value="ABC1_TM_dom"/>
</dbReference>
<feature type="transmembrane region" description="Helical" evidence="10">
    <location>
        <begin position="56"/>
        <end position="74"/>
    </location>
</feature>
<proteinExistence type="inferred from homology"/>
<evidence type="ECO:0000256" key="2">
    <source>
        <dbReference type="ARBA" id="ARBA00005417"/>
    </source>
</evidence>
<dbReference type="InterPro" id="IPR003593">
    <property type="entry name" value="AAA+_ATPase"/>
</dbReference>
<feature type="transmembrane region" description="Helical" evidence="10">
    <location>
        <begin position="273"/>
        <end position="294"/>
    </location>
</feature>
<dbReference type="GO" id="GO:0015421">
    <property type="term" value="F:ABC-type oligopeptide transporter activity"/>
    <property type="evidence" value="ECO:0007669"/>
    <property type="project" value="TreeGrafter"/>
</dbReference>
<dbReference type="SUPFAM" id="SSF90123">
    <property type="entry name" value="ABC transporter transmembrane region"/>
    <property type="match status" value="1"/>
</dbReference>
<dbReference type="EMBL" id="PUUG01000016">
    <property type="protein sequence ID" value="PQP79823.1"/>
    <property type="molecule type" value="Genomic_DNA"/>
</dbReference>
<gene>
    <name evidence="13" type="ORF">C6B37_00915</name>
</gene>
<dbReference type="PROSITE" id="PS50893">
    <property type="entry name" value="ABC_TRANSPORTER_2"/>
    <property type="match status" value="1"/>
</dbReference>
<evidence type="ECO:0000256" key="7">
    <source>
        <dbReference type="ARBA" id="ARBA00022840"/>
    </source>
</evidence>
<dbReference type="SMART" id="SM00382">
    <property type="entry name" value="AAA"/>
    <property type="match status" value="1"/>
</dbReference>
<comment type="subcellular location">
    <subcellularLocation>
        <location evidence="1">Cell membrane</location>
        <topology evidence="1">Multi-pass membrane protein</topology>
    </subcellularLocation>
</comment>
<keyword evidence="9 10" id="KW-0472">Membrane</keyword>
<evidence type="ECO:0000256" key="6">
    <source>
        <dbReference type="ARBA" id="ARBA00022741"/>
    </source>
</evidence>
<keyword evidence="4" id="KW-1003">Cell membrane</keyword>
<dbReference type="PROSITE" id="PS50929">
    <property type="entry name" value="ABC_TM1F"/>
    <property type="match status" value="1"/>
</dbReference>
<dbReference type="InterPro" id="IPR027417">
    <property type="entry name" value="P-loop_NTPase"/>
</dbReference>
<feature type="transmembrane region" description="Helical" evidence="10">
    <location>
        <begin position="128"/>
        <end position="149"/>
    </location>
</feature>
<accession>A0A2S8NV16</accession>
<keyword evidence="14" id="KW-1185">Reference proteome</keyword>
<evidence type="ECO:0000256" key="1">
    <source>
        <dbReference type="ARBA" id="ARBA00004651"/>
    </source>
</evidence>
<dbReference type="FunFam" id="3.40.50.300:FF:000221">
    <property type="entry name" value="Multidrug ABC transporter ATP-binding protein"/>
    <property type="match status" value="1"/>
</dbReference>
<dbReference type="Gene3D" id="1.20.1560.10">
    <property type="entry name" value="ABC transporter type 1, transmembrane domain"/>
    <property type="match status" value="1"/>
</dbReference>
<dbReference type="Gene3D" id="3.40.50.300">
    <property type="entry name" value="P-loop containing nucleotide triphosphate hydrolases"/>
    <property type="match status" value="1"/>
</dbReference>
<feature type="transmembrane region" description="Helical" evidence="10">
    <location>
        <begin position="14"/>
        <end position="36"/>
    </location>
</feature>
<dbReference type="PANTHER" id="PTHR43394">
    <property type="entry name" value="ATP-DEPENDENT PERMEASE MDL1, MITOCHONDRIAL"/>
    <property type="match status" value="1"/>
</dbReference>
<keyword evidence="6" id="KW-0547">Nucleotide-binding</keyword>
<dbReference type="Pfam" id="PF00005">
    <property type="entry name" value="ABC_tran"/>
    <property type="match status" value="1"/>
</dbReference>
<dbReference type="GO" id="GO:0016887">
    <property type="term" value="F:ATP hydrolysis activity"/>
    <property type="evidence" value="ECO:0007669"/>
    <property type="project" value="InterPro"/>
</dbReference>
<sequence>MKIIFKYIFKYKKFILLNILSVFLVACGELVIPFYIGKCIFEPTQYKESFSRLACGLFLIVILAICGNLIINFCTAKLSSLVFRDLSVDIFKKVQTLSIVDMQSLGVSNVMNQTTFNVNQIINFMTTFYRAVIFSPIILIISLIFMYIISPQLSYIVFLLVPFFVLILFFMMRKNYLLSLAQHRQLEKMNNKIRENIIGTKVVRSLNQIQYEEKQFDHINNRYLNLIVKLFLSVLSIEPFFYFLLNISVIFTIGFSVYLMMYSDLKLSDLYNFITLQYHVLFSILNFLLLFTMFPKTLVSMDKIENLLQKKPSLQNYPMADRPILGKINTLVFKNVSFAYNSQEIPIIQNINFQARSGEVIALVGSTGSGKTTFINLIPRLIDPTQGVIEMNGIDIKNYDLFLLRNKISFVSQKNILFKGTIFSNLLFGDKNAKETEMWEKARLSQSYDFIKKKNYQLQEPVSELGANFSGGQKQRLSITRAFLKEPDIYIFDDSFSALDYQTDFAIRKAFFEFKKDVIVFIVAQRITSILNADQIIVLNQGKIVAKGRHQQLLDSCEIYQKIVAAQQVSEGL</sequence>
<name>A0A2S8NV16_9MOLU</name>
<keyword evidence="8 10" id="KW-1133">Transmembrane helix</keyword>
<evidence type="ECO:0000256" key="5">
    <source>
        <dbReference type="ARBA" id="ARBA00022692"/>
    </source>
</evidence>
<feature type="domain" description="ABC transporter" evidence="11">
    <location>
        <begin position="331"/>
        <end position="566"/>
    </location>
</feature>
<evidence type="ECO:0000259" key="12">
    <source>
        <dbReference type="PROSITE" id="PS50929"/>
    </source>
</evidence>
<comment type="similarity">
    <text evidence="2">Belongs to the ABC transporter superfamily.</text>
</comment>
<organism evidence="13 14">
    <name type="scientific">Candidatus Phytoplasma phoenicium</name>
    <dbReference type="NCBI Taxonomy" id="198422"/>
    <lineage>
        <taxon>Bacteria</taxon>
        <taxon>Bacillati</taxon>
        <taxon>Mycoplasmatota</taxon>
        <taxon>Mollicutes</taxon>
        <taxon>Acholeplasmatales</taxon>
        <taxon>Acholeplasmataceae</taxon>
        <taxon>Candidatus Phytoplasma</taxon>
        <taxon>16SrIX (Pigeon pea witches'-broom group)</taxon>
    </lineage>
</organism>
<evidence type="ECO:0000256" key="3">
    <source>
        <dbReference type="ARBA" id="ARBA00022448"/>
    </source>
</evidence>
<reference evidence="13 14" key="1">
    <citation type="submission" date="2018-02" db="EMBL/GenBank/DDBJ databases">
        <title>Metagenomics reveals mixed infection of spiroplasma and phytoplasma in chicory.</title>
        <authorList>
            <person name="Polano C."/>
            <person name="Moruzzi S."/>
            <person name="Ermacora P."/>
            <person name="Ferrini F."/>
            <person name="Martini M."/>
            <person name="Firrao G."/>
        </authorList>
    </citation>
    <scope>NUCLEOTIDE SEQUENCE [LARGE SCALE GENOMIC DNA]</scope>
    <source>
        <strain evidence="13 14">ChiP</strain>
    </source>
</reference>
<dbReference type="PROSITE" id="PS51257">
    <property type="entry name" value="PROKAR_LIPOPROTEIN"/>
    <property type="match status" value="1"/>
</dbReference>
<dbReference type="SUPFAM" id="SSF52540">
    <property type="entry name" value="P-loop containing nucleoside triphosphate hydrolases"/>
    <property type="match status" value="1"/>
</dbReference>
<dbReference type="Pfam" id="PF00664">
    <property type="entry name" value="ABC_membrane"/>
    <property type="match status" value="1"/>
</dbReference>